<evidence type="ECO:0000313" key="2">
    <source>
        <dbReference type="Proteomes" id="UP000250266"/>
    </source>
</evidence>
<proteinExistence type="predicted"/>
<feature type="non-terminal residue" evidence="1">
    <location>
        <position position="92"/>
    </location>
</feature>
<sequence length="92" mass="10674">NFVFDLHFYDIPINKNGKMTLKGYDFVLEEGRDSGHGTGGLNIVRTWKKNHGLELYSNCYNSPNLPPIKNCWEPPKQYIGKIPHQDEQETHE</sequence>
<name>A0A8E2JGL8_9PEZI</name>
<evidence type="ECO:0000313" key="1">
    <source>
        <dbReference type="EMBL" id="OCK81869.1"/>
    </source>
</evidence>
<dbReference type="Proteomes" id="UP000250266">
    <property type="component" value="Unassembled WGS sequence"/>
</dbReference>
<dbReference type="OrthoDB" id="3943628at2759"/>
<keyword evidence="2" id="KW-1185">Reference proteome</keyword>
<organism evidence="1 2">
    <name type="scientific">Lepidopterella palustris CBS 459.81</name>
    <dbReference type="NCBI Taxonomy" id="1314670"/>
    <lineage>
        <taxon>Eukaryota</taxon>
        <taxon>Fungi</taxon>
        <taxon>Dikarya</taxon>
        <taxon>Ascomycota</taxon>
        <taxon>Pezizomycotina</taxon>
        <taxon>Dothideomycetes</taxon>
        <taxon>Pleosporomycetidae</taxon>
        <taxon>Mytilinidiales</taxon>
        <taxon>Argynnaceae</taxon>
        <taxon>Lepidopterella</taxon>
    </lineage>
</organism>
<protein>
    <submittedName>
        <fullName evidence="1">Uncharacterized protein</fullName>
    </submittedName>
</protein>
<gene>
    <name evidence="1" type="ORF">K432DRAFT_294522</name>
</gene>
<accession>A0A8E2JGL8</accession>
<reference evidence="1 2" key="1">
    <citation type="journal article" date="2016" name="Nat. Commun.">
        <title>Ectomycorrhizal ecology is imprinted in the genome of the dominant symbiotic fungus Cenococcum geophilum.</title>
        <authorList>
            <consortium name="DOE Joint Genome Institute"/>
            <person name="Peter M."/>
            <person name="Kohler A."/>
            <person name="Ohm R.A."/>
            <person name="Kuo A."/>
            <person name="Krutzmann J."/>
            <person name="Morin E."/>
            <person name="Arend M."/>
            <person name="Barry K.W."/>
            <person name="Binder M."/>
            <person name="Choi C."/>
            <person name="Clum A."/>
            <person name="Copeland A."/>
            <person name="Grisel N."/>
            <person name="Haridas S."/>
            <person name="Kipfer T."/>
            <person name="LaButti K."/>
            <person name="Lindquist E."/>
            <person name="Lipzen A."/>
            <person name="Maire R."/>
            <person name="Meier B."/>
            <person name="Mihaltcheva S."/>
            <person name="Molinier V."/>
            <person name="Murat C."/>
            <person name="Poggeler S."/>
            <person name="Quandt C.A."/>
            <person name="Sperisen C."/>
            <person name="Tritt A."/>
            <person name="Tisserant E."/>
            <person name="Crous P.W."/>
            <person name="Henrissat B."/>
            <person name="Nehls U."/>
            <person name="Egli S."/>
            <person name="Spatafora J.W."/>
            <person name="Grigoriev I.V."/>
            <person name="Martin F.M."/>
        </authorList>
    </citation>
    <scope>NUCLEOTIDE SEQUENCE [LARGE SCALE GENOMIC DNA]</scope>
    <source>
        <strain evidence="1 2">CBS 459.81</strain>
    </source>
</reference>
<dbReference type="AlphaFoldDB" id="A0A8E2JGL8"/>
<dbReference type="EMBL" id="KV744906">
    <property type="protein sequence ID" value="OCK81869.1"/>
    <property type="molecule type" value="Genomic_DNA"/>
</dbReference>